<evidence type="ECO:0000256" key="1">
    <source>
        <dbReference type="SAM" id="MobiDB-lite"/>
    </source>
</evidence>
<proteinExistence type="predicted"/>
<dbReference type="AlphaFoldDB" id="A0ABD1EFW9"/>
<evidence type="ECO:0000313" key="2">
    <source>
        <dbReference type="EMBL" id="KAL1492574.1"/>
    </source>
</evidence>
<feature type="region of interest" description="Disordered" evidence="1">
    <location>
        <begin position="219"/>
        <end position="247"/>
    </location>
</feature>
<keyword evidence="3" id="KW-1185">Reference proteome</keyword>
<protein>
    <submittedName>
        <fullName evidence="2">Uncharacterized protein</fullName>
    </submittedName>
</protein>
<feature type="compositionally biased region" description="Acidic residues" evidence="1">
    <location>
        <begin position="231"/>
        <end position="247"/>
    </location>
</feature>
<sequence>MVLPTVKNIAKLCDGDKAALLEALQDWGLILREGGYPCPKRGTQLKLRPEDDRVDSWIWICSGYVQARKQKRQRCRTRVSFRTGTFFERTNELRTSHLSLFQILGFVDLWVSGMPLNFISRELEISKRVAVDWASFCREVVLNAMFDLKTKLGGPGDPVTGAHTNSIEGSWRGAKAVTGPAGRKKAHIPGNLAKYMFFKRWQELRLDRTTEFFRLAGQLYNPLTEHPPDDRDNEEQEEEEVEEDQHA</sequence>
<dbReference type="EMBL" id="JBDJPC010000008">
    <property type="protein sequence ID" value="KAL1492574.1"/>
    <property type="molecule type" value="Genomic_DNA"/>
</dbReference>
<name>A0ABD1EFW9_HYPHA</name>
<dbReference type="Proteomes" id="UP001566132">
    <property type="component" value="Unassembled WGS sequence"/>
</dbReference>
<gene>
    <name evidence="2" type="ORF">ABEB36_010814</name>
</gene>
<evidence type="ECO:0000313" key="3">
    <source>
        <dbReference type="Proteomes" id="UP001566132"/>
    </source>
</evidence>
<reference evidence="2 3" key="1">
    <citation type="submission" date="2024-05" db="EMBL/GenBank/DDBJ databases">
        <title>Genetic variation in Jamaican populations of the coffee berry borer (Hypothenemus hampei).</title>
        <authorList>
            <person name="Errbii M."/>
            <person name="Myrie A."/>
        </authorList>
    </citation>
    <scope>NUCLEOTIDE SEQUENCE [LARGE SCALE GENOMIC DNA]</scope>
    <source>
        <strain evidence="2">JA-Hopewell-2020-01-JO</strain>
        <tissue evidence="2">Whole body</tissue>
    </source>
</reference>
<organism evidence="2 3">
    <name type="scientific">Hypothenemus hampei</name>
    <name type="common">Coffee berry borer</name>
    <dbReference type="NCBI Taxonomy" id="57062"/>
    <lineage>
        <taxon>Eukaryota</taxon>
        <taxon>Metazoa</taxon>
        <taxon>Ecdysozoa</taxon>
        <taxon>Arthropoda</taxon>
        <taxon>Hexapoda</taxon>
        <taxon>Insecta</taxon>
        <taxon>Pterygota</taxon>
        <taxon>Neoptera</taxon>
        <taxon>Endopterygota</taxon>
        <taxon>Coleoptera</taxon>
        <taxon>Polyphaga</taxon>
        <taxon>Cucujiformia</taxon>
        <taxon>Curculionidae</taxon>
        <taxon>Scolytinae</taxon>
        <taxon>Hypothenemus</taxon>
    </lineage>
</organism>
<accession>A0ABD1EFW9</accession>
<comment type="caution">
    <text evidence="2">The sequence shown here is derived from an EMBL/GenBank/DDBJ whole genome shotgun (WGS) entry which is preliminary data.</text>
</comment>